<accession>A0A2W0HGF7</accession>
<protein>
    <submittedName>
        <fullName evidence="2">Uncharacterized protein</fullName>
    </submittedName>
</protein>
<keyword evidence="3" id="KW-1185">Reference proteome</keyword>
<reference evidence="2 3" key="1">
    <citation type="submission" date="2017-10" db="EMBL/GenBank/DDBJ databases">
        <title>Bacillus sp. nov., a halophilic bacterium isolated from a Yangshapao Lake.</title>
        <authorList>
            <person name="Wang H."/>
        </authorList>
    </citation>
    <scope>NUCLEOTIDE SEQUENCE [LARGE SCALE GENOMIC DNA]</scope>
    <source>
        <strain evidence="2 3">YSP-3</strain>
    </source>
</reference>
<feature type="transmembrane region" description="Helical" evidence="1">
    <location>
        <begin position="91"/>
        <end position="112"/>
    </location>
</feature>
<gene>
    <name evidence="2" type="ORF">CR205_10560</name>
</gene>
<feature type="transmembrane region" description="Helical" evidence="1">
    <location>
        <begin position="64"/>
        <end position="85"/>
    </location>
</feature>
<keyword evidence="1" id="KW-0812">Transmembrane</keyword>
<sequence>MLIYLLLLSDYAGQALFETLAGFTRNYLLTCNKNAAPGSDFMLGTQRDIQRRSVQMDKTNAKSLIIVGISGILFITFIITMYQIGVDGIDVISSGLFFFLGMLFLASVITNIKQKRLRWVVYLAIAFFFFYQIISILTAHFA</sequence>
<feature type="transmembrane region" description="Helical" evidence="1">
    <location>
        <begin position="119"/>
        <end position="141"/>
    </location>
</feature>
<dbReference type="EMBL" id="PDOF01000001">
    <property type="protein sequence ID" value="PYZ98980.1"/>
    <property type="molecule type" value="Genomic_DNA"/>
</dbReference>
<keyword evidence="1" id="KW-0472">Membrane</keyword>
<comment type="caution">
    <text evidence="2">The sequence shown here is derived from an EMBL/GenBank/DDBJ whole genome shotgun (WGS) entry which is preliminary data.</text>
</comment>
<proteinExistence type="predicted"/>
<evidence type="ECO:0000313" key="3">
    <source>
        <dbReference type="Proteomes" id="UP000248066"/>
    </source>
</evidence>
<dbReference type="AlphaFoldDB" id="A0A2W0HGF7"/>
<evidence type="ECO:0000313" key="2">
    <source>
        <dbReference type="EMBL" id="PYZ98980.1"/>
    </source>
</evidence>
<keyword evidence="1" id="KW-1133">Transmembrane helix</keyword>
<name>A0A2W0HGF7_9BACI</name>
<dbReference type="Proteomes" id="UP000248066">
    <property type="component" value="Unassembled WGS sequence"/>
</dbReference>
<organism evidence="2 3">
    <name type="scientific">Alteribacter lacisalsi</name>
    <dbReference type="NCBI Taxonomy" id="2045244"/>
    <lineage>
        <taxon>Bacteria</taxon>
        <taxon>Bacillati</taxon>
        <taxon>Bacillota</taxon>
        <taxon>Bacilli</taxon>
        <taxon>Bacillales</taxon>
        <taxon>Bacillaceae</taxon>
        <taxon>Alteribacter</taxon>
    </lineage>
</organism>
<evidence type="ECO:0000256" key="1">
    <source>
        <dbReference type="SAM" id="Phobius"/>
    </source>
</evidence>